<dbReference type="SUPFAM" id="SSF54001">
    <property type="entry name" value="Cysteine proteinases"/>
    <property type="match status" value="1"/>
</dbReference>
<dbReference type="Gene3D" id="3.90.70.10">
    <property type="entry name" value="Cysteine proteinases"/>
    <property type="match status" value="1"/>
</dbReference>
<dbReference type="GO" id="GO:0004843">
    <property type="term" value="F:cysteine-type deubiquitinase activity"/>
    <property type="evidence" value="ECO:0007669"/>
    <property type="project" value="InterPro"/>
</dbReference>
<proteinExistence type="predicted"/>
<dbReference type="AlphaFoldDB" id="A0A146KL06"/>
<dbReference type="CDD" id="cd02257">
    <property type="entry name" value="Peptidase_C19"/>
    <property type="match status" value="1"/>
</dbReference>
<sequence length="342" mass="39519">MPKPCGFNNQGNTCYMDAALQLLTNSTFIKEAVIKNRQQGPITAALADLIDCHGKKQSTTPSQIKQLMGQKHRIFAGFGQQDSHEFITNFIEDSHREMCPKPTAYEQIDYENLPLEQAFTKFNDYNLKFENSDLQQAVQFTLVRFYECSECFEKSFSFQIEQQLVLDLDFVEDQVKPVKVKKQYSYWAVDTYSTVIEKCLDNYFSSQQVDKKCQKCNCQQKHKAYPRLYNLPQQLLIVLKRFGSNREKISHSVTFKQQFSLEKYMHNHQKNGFELEAVSLHSGGCWGGHYTAYVVSDGQQYDCNDSYVSKTQIDYSDSSAYVLSYKMCEPVIEEANLDELAV</sequence>
<accession>A0A146KL06</accession>
<evidence type="ECO:0000313" key="2">
    <source>
        <dbReference type="EMBL" id="JAP96245.1"/>
    </source>
</evidence>
<dbReference type="InterPro" id="IPR001394">
    <property type="entry name" value="Peptidase_C19_UCH"/>
</dbReference>
<dbReference type="InterPro" id="IPR038765">
    <property type="entry name" value="Papain-like_cys_pep_sf"/>
</dbReference>
<evidence type="ECO:0000259" key="1">
    <source>
        <dbReference type="PROSITE" id="PS50235"/>
    </source>
</evidence>
<dbReference type="PROSITE" id="PS50235">
    <property type="entry name" value="USP_3"/>
    <property type="match status" value="1"/>
</dbReference>
<dbReference type="Pfam" id="PF00443">
    <property type="entry name" value="UCH"/>
    <property type="match status" value="1"/>
</dbReference>
<dbReference type="EMBL" id="GDID01000361">
    <property type="protein sequence ID" value="JAP96245.1"/>
    <property type="molecule type" value="Transcribed_RNA"/>
</dbReference>
<dbReference type="GO" id="GO:0005634">
    <property type="term" value="C:nucleus"/>
    <property type="evidence" value="ECO:0007669"/>
    <property type="project" value="TreeGrafter"/>
</dbReference>
<dbReference type="GO" id="GO:0016579">
    <property type="term" value="P:protein deubiquitination"/>
    <property type="evidence" value="ECO:0007669"/>
    <property type="project" value="InterPro"/>
</dbReference>
<dbReference type="PROSITE" id="PS00973">
    <property type="entry name" value="USP_2"/>
    <property type="match status" value="1"/>
</dbReference>
<dbReference type="InterPro" id="IPR028889">
    <property type="entry name" value="USP"/>
</dbReference>
<reference evidence="2" key="1">
    <citation type="submission" date="2015-07" db="EMBL/GenBank/DDBJ databases">
        <title>Adaptation to a free-living lifestyle via gene acquisitions in the diplomonad Trepomonas sp. PC1.</title>
        <authorList>
            <person name="Xu F."/>
            <person name="Jerlstrom-Hultqvist J."/>
            <person name="Kolisko M."/>
            <person name="Simpson A.G.B."/>
            <person name="Roger A.J."/>
            <person name="Svard S.G."/>
            <person name="Andersson J.O."/>
        </authorList>
    </citation>
    <scope>NUCLEOTIDE SEQUENCE</scope>
    <source>
        <strain evidence="2">PC1</strain>
    </source>
</reference>
<dbReference type="InterPro" id="IPR018200">
    <property type="entry name" value="USP_CS"/>
</dbReference>
<dbReference type="InterPro" id="IPR050164">
    <property type="entry name" value="Peptidase_C19"/>
</dbReference>
<name>A0A146KL06_9EUKA</name>
<gene>
    <name evidence="2" type="ORF">TPC1_10481</name>
</gene>
<dbReference type="GO" id="GO:0005829">
    <property type="term" value="C:cytosol"/>
    <property type="evidence" value="ECO:0007669"/>
    <property type="project" value="TreeGrafter"/>
</dbReference>
<dbReference type="PANTHER" id="PTHR24006">
    <property type="entry name" value="UBIQUITIN CARBOXYL-TERMINAL HYDROLASE"/>
    <property type="match status" value="1"/>
</dbReference>
<dbReference type="PROSITE" id="PS00972">
    <property type="entry name" value="USP_1"/>
    <property type="match status" value="1"/>
</dbReference>
<protein>
    <submittedName>
        <fullName evidence="2">Ubiquitin carboxyl-terminal hydrolase family protein</fullName>
    </submittedName>
</protein>
<keyword evidence="2" id="KW-0378">Hydrolase</keyword>
<organism evidence="2">
    <name type="scientific">Trepomonas sp. PC1</name>
    <dbReference type="NCBI Taxonomy" id="1076344"/>
    <lineage>
        <taxon>Eukaryota</taxon>
        <taxon>Metamonada</taxon>
        <taxon>Diplomonadida</taxon>
        <taxon>Hexamitidae</taxon>
        <taxon>Hexamitinae</taxon>
        <taxon>Trepomonas</taxon>
    </lineage>
</organism>
<feature type="domain" description="USP" evidence="1">
    <location>
        <begin position="5"/>
        <end position="328"/>
    </location>
</feature>
<feature type="non-terminal residue" evidence="2">
    <location>
        <position position="342"/>
    </location>
</feature>
<dbReference type="PANTHER" id="PTHR24006:SF937">
    <property type="entry name" value="UBIQUITIN CARBOXYL-TERMINAL HYDROLASE"/>
    <property type="match status" value="1"/>
</dbReference>